<dbReference type="NCBIfam" id="NF005095">
    <property type="entry name" value="PRK06523.1"/>
    <property type="match status" value="1"/>
</dbReference>
<dbReference type="PROSITE" id="PS00061">
    <property type="entry name" value="ADH_SHORT"/>
    <property type="match status" value="1"/>
</dbReference>
<evidence type="ECO:0000313" key="4">
    <source>
        <dbReference type="EMBL" id="GCB92490.1"/>
    </source>
</evidence>
<dbReference type="InterPro" id="IPR057326">
    <property type="entry name" value="KR_dom"/>
</dbReference>
<sequence length="258" mass="26406">MTTSETGRGTRELAGKRALVTGGTRGIGAAVVRQLLAAGAEVLTTARTAPDTVPQGAAFVAADVQTRAGAEALAAAAQETLGGVDVVVHNAGGARPHAGASAIPDEEWQAALDLNFLSSVRLDSLLVPGMRERRSGAIVHVSSAAVRTPVGQFLHYTTAKAALENYSRGLSSELAPFGIRVNTVSPGRTATPGGEATREQWARLNAAPGQTNAADAPPLGRDGRPDDIADAVLFLVSDRAGWLTGSNLVVDGGEFPRG</sequence>
<dbReference type="Proteomes" id="UP000288351">
    <property type="component" value="Unassembled WGS sequence"/>
</dbReference>
<protein>
    <submittedName>
        <fullName evidence="4">Short-chain dehydrogenase</fullName>
    </submittedName>
</protein>
<dbReference type="RefSeq" id="WP_016572557.1">
    <property type="nucleotide sequence ID" value="NZ_BHXC01000006.1"/>
</dbReference>
<feature type="domain" description="Ketoreductase" evidence="3">
    <location>
        <begin position="16"/>
        <end position="231"/>
    </location>
</feature>
<dbReference type="Gene3D" id="3.40.50.720">
    <property type="entry name" value="NAD(P)-binding Rossmann-like Domain"/>
    <property type="match status" value="1"/>
</dbReference>
<gene>
    <name evidence="4" type="ORF">SALB_05256</name>
</gene>
<accession>A0A401R4F7</accession>
<dbReference type="PRINTS" id="PR00081">
    <property type="entry name" value="GDHRDH"/>
</dbReference>
<dbReference type="AlphaFoldDB" id="A0A401R4F7"/>
<organism evidence="4 5">
    <name type="scientific">Streptomyces noursei</name>
    <name type="common">Streptomyces albulus</name>
    <dbReference type="NCBI Taxonomy" id="1971"/>
    <lineage>
        <taxon>Bacteria</taxon>
        <taxon>Bacillati</taxon>
        <taxon>Actinomycetota</taxon>
        <taxon>Actinomycetes</taxon>
        <taxon>Kitasatosporales</taxon>
        <taxon>Streptomycetaceae</taxon>
        <taxon>Streptomyces</taxon>
    </lineage>
</organism>
<dbReference type="Pfam" id="PF13561">
    <property type="entry name" value="adh_short_C2"/>
    <property type="match status" value="1"/>
</dbReference>
<proteinExistence type="inferred from homology"/>
<dbReference type="PANTHER" id="PTHR43639">
    <property type="entry name" value="OXIDOREDUCTASE, SHORT-CHAIN DEHYDROGENASE/REDUCTASE FAMILY (AFU_ORTHOLOGUE AFUA_5G02870)"/>
    <property type="match status" value="1"/>
</dbReference>
<dbReference type="InterPro" id="IPR036291">
    <property type="entry name" value="NAD(P)-bd_dom_sf"/>
</dbReference>
<dbReference type="PANTHER" id="PTHR43639:SF1">
    <property type="entry name" value="SHORT-CHAIN DEHYDROGENASE_REDUCTASE FAMILY PROTEIN"/>
    <property type="match status" value="1"/>
</dbReference>
<dbReference type="EMBL" id="BHXC01000006">
    <property type="protein sequence ID" value="GCB92490.1"/>
    <property type="molecule type" value="Genomic_DNA"/>
</dbReference>
<dbReference type="SUPFAM" id="SSF51735">
    <property type="entry name" value="NAD(P)-binding Rossmann-fold domains"/>
    <property type="match status" value="1"/>
</dbReference>
<evidence type="ECO:0000313" key="5">
    <source>
        <dbReference type="Proteomes" id="UP000288351"/>
    </source>
</evidence>
<dbReference type="PRINTS" id="PR00080">
    <property type="entry name" value="SDRFAMILY"/>
</dbReference>
<comment type="similarity">
    <text evidence="1">Belongs to the short-chain dehydrogenases/reductases (SDR) family.</text>
</comment>
<name>A0A401R4F7_STRNR</name>
<keyword evidence="2" id="KW-0560">Oxidoreductase</keyword>
<dbReference type="GO" id="GO:0016491">
    <property type="term" value="F:oxidoreductase activity"/>
    <property type="evidence" value="ECO:0007669"/>
    <property type="project" value="UniProtKB-KW"/>
</dbReference>
<dbReference type="SMART" id="SM00822">
    <property type="entry name" value="PKS_KR"/>
    <property type="match status" value="1"/>
</dbReference>
<evidence type="ECO:0000256" key="2">
    <source>
        <dbReference type="ARBA" id="ARBA00023002"/>
    </source>
</evidence>
<comment type="caution">
    <text evidence="4">The sequence shown here is derived from an EMBL/GenBank/DDBJ whole genome shotgun (WGS) entry which is preliminary data.</text>
</comment>
<dbReference type="FunFam" id="3.40.50.720:FF:000084">
    <property type="entry name" value="Short-chain dehydrogenase reductase"/>
    <property type="match status" value="1"/>
</dbReference>
<evidence type="ECO:0000259" key="3">
    <source>
        <dbReference type="SMART" id="SM00822"/>
    </source>
</evidence>
<dbReference type="InterPro" id="IPR020904">
    <property type="entry name" value="Sc_DH/Rdtase_CS"/>
</dbReference>
<evidence type="ECO:0000256" key="1">
    <source>
        <dbReference type="ARBA" id="ARBA00006484"/>
    </source>
</evidence>
<dbReference type="InterPro" id="IPR002347">
    <property type="entry name" value="SDR_fam"/>
</dbReference>
<reference evidence="4 5" key="1">
    <citation type="journal article" date="2019" name="Microbiol. Resour. Announc.">
        <title>Draft Genome Sequence of the Most Traditional epsilon-Poly-l-Lysine Producer, Streptomyces albulus NBRC14147.</title>
        <authorList>
            <person name="Yamanaka K."/>
            <person name="Hamano Y."/>
        </authorList>
    </citation>
    <scope>NUCLEOTIDE SEQUENCE [LARGE SCALE GENOMIC DNA]</scope>
    <source>
        <strain evidence="4 5">NBRC 14147</strain>
    </source>
</reference>